<gene>
    <name evidence="2" type="ORF">SAMN05216372_106156</name>
</gene>
<feature type="region of interest" description="Disordered" evidence="1">
    <location>
        <begin position="138"/>
        <end position="196"/>
    </location>
</feature>
<name>A0A1I1WRD6_PSEOC</name>
<dbReference type="Proteomes" id="UP000243950">
    <property type="component" value="Unassembled WGS sequence"/>
</dbReference>
<sequence length="344" mass="36583">MISSLGSAARKSAALPSVPEQARGAVSDQLKVASHIVGKHDTVFSSGVLDERSASLKPLQRQWIDRARAALAGDSGVAVIKAEANEHGGRFELAQILHGAQHVAFQRDPEGRGSELAVLDSQGAPLVRLTDLLVHAGQVRGTSSTSARTPPEAQRRTSLAQARVEQSAAQSSTALKRTAEAAAITDDEPARRGFTPVRLKVQTQQQALGLPGGVGPMEVRLAKKTRELHGENGAPKSDAIVANQAPDGSWIRNGDITDKLHGSFIFVRLLDGTRRVGNAVNGQNAHFQLAGRAEEVMYAGRVEFIAGQVSHYDNQSGTYVPPGELCAQAGFDDARFEDEALKKT</sequence>
<evidence type="ECO:0000313" key="3">
    <source>
        <dbReference type="Proteomes" id="UP000243950"/>
    </source>
</evidence>
<organism evidence="2 3">
    <name type="scientific">Pseudomonas straminea</name>
    <dbReference type="NCBI Taxonomy" id="47882"/>
    <lineage>
        <taxon>Bacteria</taxon>
        <taxon>Pseudomonadati</taxon>
        <taxon>Pseudomonadota</taxon>
        <taxon>Gammaproteobacteria</taxon>
        <taxon>Pseudomonadales</taxon>
        <taxon>Pseudomonadaceae</taxon>
        <taxon>Phytopseudomonas</taxon>
    </lineage>
</organism>
<dbReference type="RefSeq" id="WP_143103607.1">
    <property type="nucleotide sequence ID" value="NZ_BSSG01000006.1"/>
</dbReference>
<evidence type="ECO:0000256" key="1">
    <source>
        <dbReference type="SAM" id="MobiDB-lite"/>
    </source>
</evidence>
<proteinExistence type="predicted"/>
<accession>A0A1I1WRD6</accession>
<evidence type="ECO:0000313" key="2">
    <source>
        <dbReference type="EMBL" id="SFD97612.1"/>
    </source>
</evidence>
<keyword evidence="3" id="KW-1185">Reference proteome</keyword>
<protein>
    <submittedName>
        <fullName evidence="2">Uncharacterized protein</fullName>
    </submittedName>
</protein>
<dbReference type="EMBL" id="FOMO01000006">
    <property type="protein sequence ID" value="SFD97612.1"/>
    <property type="molecule type" value="Genomic_DNA"/>
</dbReference>
<reference evidence="3" key="1">
    <citation type="submission" date="2016-10" db="EMBL/GenBank/DDBJ databases">
        <authorList>
            <person name="Varghese N."/>
            <person name="Submissions S."/>
        </authorList>
    </citation>
    <scope>NUCLEOTIDE SEQUENCE [LARGE SCALE GENOMIC DNA]</scope>
    <source>
        <strain evidence="3">JCM 2783</strain>
    </source>
</reference>
<dbReference type="AlphaFoldDB" id="A0A1I1WRD6"/>